<reference evidence="10" key="1">
    <citation type="journal article" date="2019" name="Int. J. Syst. Evol. Microbiol.">
        <title>The Global Catalogue of Microorganisms (GCM) 10K type strain sequencing project: providing services to taxonomists for standard genome sequencing and annotation.</title>
        <authorList>
            <consortium name="The Broad Institute Genomics Platform"/>
            <consortium name="The Broad Institute Genome Sequencing Center for Infectious Disease"/>
            <person name="Wu L."/>
            <person name="Ma J."/>
        </authorList>
    </citation>
    <scope>NUCLEOTIDE SEQUENCE [LARGE SCALE GENOMIC DNA]</scope>
    <source>
        <strain evidence="10">LMG 29247</strain>
    </source>
</reference>
<dbReference type="EMBL" id="JBHUEJ010000044">
    <property type="protein sequence ID" value="MFD1712391.1"/>
    <property type="molecule type" value="Genomic_DNA"/>
</dbReference>
<dbReference type="Pfam" id="PF01544">
    <property type="entry name" value="CorA"/>
    <property type="match status" value="1"/>
</dbReference>
<gene>
    <name evidence="9" type="ORF">ACFSF0_17475</name>
</gene>
<evidence type="ECO:0000313" key="10">
    <source>
        <dbReference type="Proteomes" id="UP001597304"/>
    </source>
</evidence>
<dbReference type="InterPro" id="IPR045861">
    <property type="entry name" value="CorA_cytoplasmic_dom"/>
</dbReference>
<organism evidence="9 10">
    <name type="scientific">Ottowia flava</name>
    <dbReference type="NCBI Taxonomy" id="2675430"/>
    <lineage>
        <taxon>Bacteria</taxon>
        <taxon>Pseudomonadati</taxon>
        <taxon>Pseudomonadota</taxon>
        <taxon>Betaproteobacteria</taxon>
        <taxon>Burkholderiales</taxon>
        <taxon>Comamonadaceae</taxon>
        <taxon>Ottowia</taxon>
    </lineage>
</organism>
<dbReference type="PANTHER" id="PTHR46494:SF1">
    <property type="entry name" value="CORA FAMILY METAL ION TRANSPORTER (EUROFUNG)"/>
    <property type="match status" value="1"/>
</dbReference>
<evidence type="ECO:0000256" key="3">
    <source>
        <dbReference type="ARBA" id="ARBA00022448"/>
    </source>
</evidence>
<dbReference type="RefSeq" id="WP_147913104.1">
    <property type="nucleotide sequence ID" value="NZ_JBHUEJ010000044.1"/>
</dbReference>
<evidence type="ECO:0000256" key="7">
    <source>
        <dbReference type="ARBA" id="ARBA00023136"/>
    </source>
</evidence>
<dbReference type="Gene3D" id="1.20.58.340">
    <property type="entry name" value="Magnesium transport protein CorA, transmembrane region"/>
    <property type="match status" value="2"/>
</dbReference>
<evidence type="ECO:0000256" key="8">
    <source>
        <dbReference type="SAM" id="Phobius"/>
    </source>
</evidence>
<comment type="caution">
    <text evidence="9">The sequence shown here is derived from an EMBL/GenBank/DDBJ whole genome shotgun (WGS) entry which is preliminary data.</text>
</comment>
<comment type="similarity">
    <text evidence="2">Belongs to the CorA metal ion transporter (MIT) (TC 1.A.35) family.</text>
</comment>
<dbReference type="SUPFAM" id="SSF143865">
    <property type="entry name" value="CorA soluble domain-like"/>
    <property type="match status" value="1"/>
</dbReference>
<accession>A0ABW4L037</accession>
<protein>
    <submittedName>
        <fullName evidence="9">Magnesium transporter CorA family protein</fullName>
    </submittedName>
</protein>
<feature type="transmembrane region" description="Helical" evidence="8">
    <location>
        <begin position="361"/>
        <end position="379"/>
    </location>
</feature>
<dbReference type="SUPFAM" id="SSF144083">
    <property type="entry name" value="Magnesium transport protein CorA, transmembrane region"/>
    <property type="match status" value="1"/>
</dbReference>
<feature type="transmembrane region" description="Helical" evidence="8">
    <location>
        <begin position="328"/>
        <end position="349"/>
    </location>
</feature>
<evidence type="ECO:0000256" key="6">
    <source>
        <dbReference type="ARBA" id="ARBA00022989"/>
    </source>
</evidence>
<keyword evidence="7 8" id="KW-0472">Membrane</keyword>
<evidence type="ECO:0000256" key="2">
    <source>
        <dbReference type="ARBA" id="ARBA00009765"/>
    </source>
</evidence>
<comment type="subcellular location">
    <subcellularLocation>
        <location evidence="1">Cell membrane</location>
        <topology evidence="1">Multi-pass membrane protein</topology>
    </subcellularLocation>
</comment>
<name>A0ABW4L037_9BURK</name>
<keyword evidence="6 8" id="KW-1133">Transmembrane helix</keyword>
<dbReference type="InterPro" id="IPR045863">
    <property type="entry name" value="CorA_TM1_TM2"/>
</dbReference>
<evidence type="ECO:0000256" key="4">
    <source>
        <dbReference type="ARBA" id="ARBA00022475"/>
    </source>
</evidence>
<keyword evidence="3" id="KW-0813">Transport</keyword>
<evidence type="ECO:0000256" key="1">
    <source>
        <dbReference type="ARBA" id="ARBA00004651"/>
    </source>
</evidence>
<dbReference type="InterPro" id="IPR002523">
    <property type="entry name" value="MgTranspt_CorA/ZnTranspt_ZntB"/>
</dbReference>
<evidence type="ECO:0000313" key="9">
    <source>
        <dbReference type="EMBL" id="MFD1712391.1"/>
    </source>
</evidence>
<dbReference type="CDD" id="cd12822">
    <property type="entry name" value="TmCorA-like"/>
    <property type="match status" value="1"/>
</dbReference>
<keyword evidence="5 8" id="KW-0812">Transmembrane</keyword>
<sequence length="390" mass="43002">MYIVEFTAGSLRFVEEVPDQAPADGFVWIYLDRADYLANAPALQTAAQRLGGSALLDVHVKDLASDAHPSGYDATSVYDLIIFRRLVTPQEVSAGAANPADAKAAVAAEARAAAAVASADDLPSTGSAFARIDSHPVGFAVFDRLLISVHPGGCFTARTFVQRFLDDAKLSVDALGARSRAPQSPADLVLRMVNTMVDGYLDLRKGLTAALEHTQSELLKPTTPPDTWSELMFARKRLHVLEDLCEEQQDAMQEWLDTLRELPLSTYHTDSAQAQARRDQLVARARDVMEHIDRVLHHARRLEQTAETAVQIHFASQGQRTNDIMRTLTAVTAIFLPLNLFTGFFGMNFESLPLIHSKEGMWLALGLLAALAIGVWALFRRRRYITPEDH</sequence>
<evidence type="ECO:0000256" key="5">
    <source>
        <dbReference type="ARBA" id="ARBA00022692"/>
    </source>
</evidence>
<dbReference type="Proteomes" id="UP001597304">
    <property type="component" value="Unassembled WGS sequence"/>
</dbReference>
<dbReference type="PANTHER" id="PTHR46494">
    <property type="entry name" value="CORA FAMILY METAL ION TRANSPORTER (EUROFUNG)"/>
    <property type="match status" value="1"/>
</dbReference>
<proteinExistence type="inferred from homology"/>
<keyword evidence="4" id="KW-1003">Cell membrane</keyword>
<keyword evidence="10" id="KW-1185">Reference proteome</keyword>